<dbReference type="InterPro" id="IPR003961">
    <property type="entry name" value="FN3_dom"/>
</dbReference>
<dbReference type="EMBL" id="KK121262">
    <property type="protein sequence ID" value="KFM80079.1"/>
    <property type="molecule type" value="Genomic_DNA"/>
</dbReference>
<protein>
    <submittedName>
        <fullName evidence="2">Nephrin</fullName>
    </submittedName>
</protein>
<evidence type="ECO:0000313" key="3">
    <source>
        <dbReference type="Proteomes" id="UP000054359"/>
    </source>
</evidence>
<accession>A0A087URU0</accession>
<dbReference type="Gene3D" id="2.60.40.10">
    <property type="entry name" value="Immunoglobulins"/>
    <property type="match status" value="1"/>
</dbReference>
<dbReference type="InterPro" id="IPR013783">
    <property type="entry name" value="Ig-like_fold"/>
</dbReference>
<organism evidence="2 3">
    <name type="scientific">Stegodyphus mimosarum</name>
    <name type="common">African social velvet spider</name>
    <dbReference type="NCBI Taxonomy" id="407821"/>
    <lineage>
        <taxon>Eukaryota</taxon>
        <taxon>Metazoa</taxon>
        <taxon>Ecdysozoa</taxon>
        <taxon>Arthropoda</taxon>
        <taxon>Chelicerata</taxon>
        <taxon>Arachnida</taxon>
        <taxon>Araneae</taxon>
        <taxon>Araneomorphae</taxon>
        <taxon>Entelegynae</taxon>
        <taxon>Eresoidea</taxon>
        <taxon>Eresidae</taxon>
        <taxon>Stegodyphus</taxon>
    </lineage>
</organism>
<dbReference type="OrthoDB" id="8825892at2759"/>
<gene>
    <name evidence="2" type="ORF">X975_23844</name>
</gene>
<feature type="non-terminal residue" evidence="2">
    <location>
        <position position="150"/>
    </location>
</feature>
<evidence type="ECO:0000313" key="2">
    <source>
        <dbReference type="EMBL" id="KFM80079.1"/>
    </source>
</evidence>
<dbReference type="OMA" id="SLAVECM"/>
<dbReference type="SUPFAM" id="SSF49265">
    <property type="entry name" value="Fibronectin type III"/>
    <property type="match status" value="1"/>
</dbReference>
<evidence type="ECO:0000259" key="1">
    <source>
        <dbReference type="SMART" id="SM00060"/>
    </source>
</evidence>
<dbReference type="Proteomes" id="UP000054359">
    <property type="component" value="Unassembled WGS sequence"/>
</dbReference>
<dbReference type="InterPro" id="IPR036116">
    <property type="entry name" value="FN3_sf"/>
</dbReference>
<dbReference type="PANTHER" id="PTHR23278">
    <property type="entry name" value="SIDESTEP PROTEIN"/>
    <property type="match status" value="1"/>
</dbReference>
<reference evidence="2 3" key="1">
    <citation type="submission" date="2013-11" db="EMBL/GenBank/DDBJ databases">
        <title>Genome sequencing of Stegodyphus mimosarum.</title>
        <authorList>
            <person name="Bechsgaard J."/>
        </authorList>
    </citation>
    <scope>NUCLEOTIDE SEQUENCE [LARGE SCALE GENOMIC DNA]</scope>
</reference>
<proteinExistence type="predicted"/>
<dbReference type="PANTHER" id="PTHR23278:SF19">
    <property type="entry name" value="OBSCURIN"/>
    <property type="match status" value="1"/>
</dbReference>
<dbReference type="SMART" id="SM00060">
    <property type="entry name" value="FN3"/>
    <property type="match status" value="1"/>
</dbReference>
<feature type="domain" description="Fibronectin type-III" evidence="1">
    <location>
        <begin position="63"/>
        <end position="143"/>
    </location>
</feature>
<dbReference type="CDD" id="cd00063">
    <property type="entry name" value="FN3"/>
    <property type="match status" value="1"/>
</dbReference>
<name>A0A087URU0_STEMI</name>
<dbReference type="AlphaFoldDB" id="A0A087URU0"/>
<dbReference type="STRING" id="407821.A0A087URU0"/>
<keyword evidence="3" id="KW-1185">Reference proteome</keyword>
<sequence length="150" mass="16627">MWSFNNTLETVVLQNWSSQEHRNLFVYSPKNETGYGILQCWGRNSIGSQKEPCIFRIVPAGTPEPPFDCVVTNLTSDSLAVECMPGYNGSLPQIFHMEIYNSVAEHMTDNLTSFVKPVFKAKGLTPTTSYVLVVYASNVKGRSNSVALVA</sequence>